<dbReference type="InterPro" id="IPR010730">
    <property type="entry name" value="HET"/>
</dbReference>
<dbReference type="PANTHER" id="PTHR10622">
    <property type="entry name" value="HET DOMAIN-CONTAINING PROTEIN"/>
    <property type="match status" value="1"/>
</dbReference>
<feature type="domain" description="DUF8212" evidence="2">
    <location>
        <begin position="272"/>
        <end position="298"/>
    </location>
</feature>
<organism evidence="3 4">
    <name type="scientific">Zasmidium cellare</name>
    <name type="common">Wine cellar mold</name>
    <name type="synonym">Racodium cellare</name>
    <dbReference type="NCBI Taxonomy" id="395010"/>
    <lineage>
        <taxon>Eukaryota</taxon>
        <taxon>Fungi</taxon>
        <taxon>Dikarya</taxon>
        <taxon>Ascomycota</taxon>
        <taxon>Pezizomycotina</taxon>
        <taxon>Dothideomycetes</taxon>
        <taxon>Dothideomycetidae</taxon>
        <taxon>Mycosphaerellales</taxon>
        <taxon>Mycosphaerellaceae</taxon>
        <taxon>Zasmidium</taxon>
    </lineage>
</organism>
<evidence type="ECO:0000313" key="4">
    <source>
        <dbReference type="Proteomes" id="UP001305779"/>
    </source>
</evidence>
<gene>
    <name evidence="3" type="ORF">PRZ48_013937</name>
</gene>
<proteinExistence type="predicted"/>
<dbReference type="Pfam" id="PF26640">
    <property type="entry name" value="DUF8212"/>
    <property type="match status" value="1"/>
</dbReference>
<evidence type="ECO:0000313" key="3">
    <source>
        <dbReference type="EMBL" id="KAK4494581.1"/>
    </source>
</evidence>
<feature type="domain" description="Heterokaryon incompatibility" evidence="1">
    <location>
        <begin position="35"/>
        <end position="124"/>
    </location>
</feature>
<evidence type="ECO:0000259" key="2">
    <source>
        <dbReference type="Pfam" id="PF26640"/>
    </source>
</evidence>
<evidence type="ECO:0000259" key="1">
    <source>
        <dbReference type="Pfam" id="PF06985"/>
    </source>
</evidence>
<dbReference type="InterPro" id="IPR058525">
    <property type="entry name" value="DUF8212"/>
</dbReference>
<dbReference type="PANTHER" id="PTHR10622:SF10">
    <property type="entry name" value="HET DOMAIN-CONTAINING PROTEIN"/>
    <property type="match status" value="1"/>
</dbReference>
<keyword evidence="4" id="KW-1185">Reference proteome</keyword>
<dbReference type="Pfam" id="PF06985">
    <property type="entry name" value="HET"/>
    <property type="match status" value="1"/>
</dbReference>
<evidence type="ECO:0008006" key="5">
    <source>
        <dbReference type="Google" id="ProtNLM"/>
    </source>
</evidence>
<sequence>MRLINTQTLTLHDFTTSPKIPTLHDFTTSPKIPKYAILSHRWTDEELTYKEFSKHRSKDKKGYRKIVDFCEFLRKWEREWCWVDTVCIDKRSSAELSEAINSMFKWYGAAAECWVWLHDVSESNNEGAGEDLLHQFGESSWFRRGWTLQELLAPEQVIFCSHEWQILGCKQPSDAQKYGLTPSGKRDAGTELRDRIQEAACWSSDIILWAISDRTGIPSEVLRQPHRVKYYSVAQRMSWASSRQTTRVEDQAYCLLGLFRINMPLLYGEGRRAFQRLQQEIIRSSHDESIYAWTANNSEQDWAWLKDQSAFPILARSPQDFAGSRDIVRTLGVQRSPWTVTHHGLEVPLVPDNVTGTIELPGFNVTESNSALESMVVGTQDTVALSFPLACKRERGADSMPCKLVITRLRCSHWGRLITDNMIGHRPASWIPATIKFDRQKIYIHIDGCEDFDAMLWSDSTPRALERSGHTNSFKRVKLED</sequence>
<protein>
    <recommendedName>
        <fullName evidence="5">Heterokaryon incompatibility domain-containing protein</fullName>
    </recommendedName>
</protein>
<name>A0ABR0DZI2_ZASCE</name>
<dbReference type="EMBL" id="JAXOVC010000013">
    <property type="protein sequence ID" value="KAK4494581.1"/>
    <property type="molecule type" value="Genomic_DNA"/>
</dbReference>
<dbReference type="Proteomes" id="UP001305779">
    <property type="component" value="Unassembled WGS sequence"/>
</dbReference>
<comment type="caution">
    <text evidence="3">The sequence shown here is derived from an EMBL/GenBank/DDBJ whole genome shotgun (WGS) entry which is preliminary data.</text>
</comment>
<reference evidence="3 4" key="1">
    <citation type="journal article" date="2023" name="G3 (Bethesda)">
        <title>A chromosome-level genome assembly of Zasmidium syzygii isolated from banana leaves.</title>
        <authorList>
            <person name="van Westerhoven A.C."/>
            <person name="Mehrabi R."/>
            <person name="Talebi R."/>
            <person name="Steentjes M.B.F."/>
            <person name="Corcolon B."/>
            <person name="Chong P.A."/>
            <person name="Kema G.H.J."/>
            <person name="Seidl M.F."/>
        </authorList>
    </citation>
    <scope>NUCLEOTIDE SEQUENCE [LARGE SCALE GENOMIC DNA]</scope>
    <source>
        <strain evidence="3 4">P124</strain>
    </source>
</reference>
<accession>A0ABR0DZI2</accession>